<reference evidence="1 2" key="1">
    <citation type="submission" date="2015-12" db="EMBL/GenBank/DDBJ databases">
        <title>Bacillus cereus Group isolate.</title>
        <authorList>
            <person name="Kovac J."/>
        </authorList>
    </citation>
    <scope>NUCLEOTIDE SEQUENCE [LARGE SCALE GENOMIC DNA]</scope>
    <source>
        <strain evidence="1 2">FSL K6-0073</strain>
    </source>
</reference>
<comment type="caution">
    <text evidence="1">The sequence shown here is derived from an EMBL/GenBank/DDBJ whole genome shotgun (WGS) entry which is preliminary data.</text>
</comment>
<dbReference type="RefSeq" id="WP_061662255.1">
    <property type="nucleotide sequence ID" value="NZ_LOMO01000001.1"/>
</dbReference>
<name>A0A9X0SP79_BACCE</name>
<protein>
    <submittedName>
        <fullName evidence="1">Uncharacterized protein</fullName>
    </submittedName>
</protein>
<evidence type="ECO:0000313" key="2">
    <source>
        <dbReference type="Proteomes" id="UP000075476"/>
    </source>
</evidence>
<organism evidence="1 2">
    <name type="scientific">Bacillus cereus</name>
    <dbReference type="NCBI Taxonomy" id="1396"/>
    <lineage>
        <taxon>Bacteria</taxon>
        <taxon>Bacillati</taxon>
        <taxon>Bacillota</taxon>
        <taxon>Bacilli</taxon>
        <taxon>Bacillales</taxon>
        <taxon>Bacillaceae</taxon>
        <taxon>Bacillus</taxon>
        <taxon>Bacillus cereus group</taxon>
    </lineage>
</organism>
<sequence>MKTIQEIQDEMQSCFLTIRNYKNAFNNKKIPEDVLQSVVLENESMILSLNSALEMTAEQEIRDKIKDLDANENAIRDSYKQGEIDRQVFRSELLQNSSQILALKWVLGENDRFD</sequence>
<dbReference type="AlphaFoldDB" id="A0A9X0SP79"/>
<evidence type="ECO:0000313" key="1">
    <source>
        <dbReference type="EMBL" id="KXY50930.1"/>
    </source>
</evidence>
<dbReference type="EMBL" id="LOMO01000001">
    <property type="protein sequence ID" value="KXY50930.1"/>
    <property type="molecule type" value="Genomic_DNA"/>
</dbReference>
<proteinExistence type="predicted"/>
<dbReference type="Proteomes" id="UP000075476">
    <property type="component" value="Unassembled WGS sequence"/>
</dbReference>
<accession>A0A9X0SP79</accession>
<gene>
    <name evidence="1" type="ORF">AT268_30760</name>
</gene>